<feature type="domain" description="THUMP" evidence="3">
    <location>
        <begin position="142"/>
        <end position="248"/>
    </location>
</feature>
<dbReference type="GO" id="GO:0003723">
    <property type="term" value="F:RNA binding"/>
    <property type="evidence" value="ECO:0007669"/>
    <property type="project" value="UniProtKB-UniRule"/>
</dbReference>
<evidence type="ECO:0000259" key="3">
    <source>
        <dbReference type="PROSITE" id="PS51165"/>
    </source>
</evidence>
<dbReference type="InterPro" id="IPR040183">
    <property type="entry name" value="THUMPD1-like"/>
</dbReference>
<name>A0A8K0UNE9_9AGAR</name>
<dbReference type="Gene3D" id="3.30.2300.10">
    <property type="entry name" value="THUMP superfamily"/>
    <property type="match status" value="1"/>
</dbReference>
<sequence>MAEKTGDKRKSDGKDKSRRRYRPDGTPVWGQKSMDGPGVWVTCVRNKERSTVGELYDLFESLSNELWPEESAVDSAQAGDSDVDADDSESLEAQIAKEVAAMKRPRKEQRFANSDTGSPCVVFISCKPPVDPVKLVIKHVENVIQTGVTRTRFTQRLTPISASCVANIPEIKSLCTRLLKPVLEQDPEKSYKYKIELRIRNHNTVDKMALIEELAKCVPEKHTVDLKNAELFILVEIFKSVCGISIVKDYYKLQKFNVQEIANAKNGQAESGDAGDTGRV</sequence>
<dbReference type="Proteomes" id="UP000813824">
    <property type="component" value="Unassembled WGS sequence"/>
</dbReference>
<comment type="caution">
    <text evidence="4">The sequence shown here is derived from an EMBL/GenBank/DDBJ whole genome shotgun (WGS) entry which is preliminary data.</text>
</comment>
<dbReference type="PANTHER" id="PTHR13452">
    <property type="entry name" value="THUMP DOMAIN CONTAINING PROTEIN 1-RELATED"/>
    <property type="match status" value="1"/>
</dbReference>
<organism evidence="4 5">
    <name type="scientific">Cristinia sonorae</name>
    <dbReference type="NCBI Taxonomy" id="1940300"/>
    <lineage>
        <taxon>Eukaryota</taxon>
        <taxon>Fungi</taxon>
        <taxon>Dikarya</taxon>
        <taxon>Basidiomycota</taxon>
        <taxon>Agaricomycotina</taxon>
        <taxon>Agaricomycetes</taxon>
        <taxon>Agaricomycetidae</taxon>
        <taxon>Agaricales</taxon>
        <taxon>Pleurotineae</taxon>
        <taxon>Stephanosporaceae</taxon>
        <taxon>Cristinia</taxon>
    </lineage>
</organism>
<protein>
    <recommendedName>
        <fullName evidence="3">THUMP domain-containing protein</fullName>
    </recommendedName>
</protein>
<dbReference type="EMBL" id="JAEVFJ010000017">
    <property type="protein sequence ID" value="KAH8099982.1"/>
    <property type="molecule type" value="Genomic_DNA"/>
</dbReference>
<proteinExistence type="predicted"/>
<feature type="region of interest" description="Disordered" evidence="2">
    <location>
        <begin position="1"/>
        <end position="33"/>
    </location>
</feature>
<dbReference type="GO" id="GO:0006400">
    <property type="term" value="P:tRNA modification"/>
    <property type="evidence" value="ECO:0007669"/>
    <property type="project" value="InterPro"/>
</dbReference>
<gene>
    <name evidence="4" type="ORF">BXZ70DRAFT_989692</name>
</gene>
<dbReference type="FunFam" id="3.30.2300.10:FF:000001">
    <property type="entry name" value="THUMP domain-containing protein 1"/>
    <property type="match status" value="1"/>
</dbReference>
<evidence type="ECO:0000313" key="5">
    <source>
        <dbReference type="Proteomes" id="UP000813824"/>
    </source>
</evidence>
<feature type="compositionally biased region" description="Basic and acidic residues" evidence="2">
    <location>
        <begin position="1"/>
        <end position="15"/>
    </location>
</feature>
<evidence type="ECO:0000313" key="4">
    <source>
        <dbReference type="EMBL" id="KAH8099982.1"/>
    </source>
</evidence>
<evidence type="ECO:0000256" key="2">
    <source>
        <dbReference type="SAM" id="MobiDB-lite"/>
    </source>
</evidence>
<dbReference type="SUPFAM" id="SSF143437">
    <property type="entry name" value="THUMP domain-like"/>
    <property type="match status" value="1"/>
</dbReference>
<dbReference type="AlphaFoldDB" id="A0A8K0UNE9"/>
<reference evidence="4" key="1">
    <citation type="journal article" date="2021" name="New Phytol.">
        <title>Evolutionary innovations through gain and loss of genes in the ectomycorrhizal Boletales.</title>
        <authorList>
            <person name="Wu G."/>
            <person name="Miyauchi S."/>
            <person name="Morin E."/>
            <person name="Kuo A."/>
            <person name="Drula E."/>
            <person name="Varga T."/>
            <person name="Kohler A."/>
            <person name="Feng B."/>
            <person name="Cao Y."/>
            <person name="Lipzen A."/>
            <person name="Daum C."/>
            <person name="Hundley H."/>
            <person name="Pangilinan J."/>
            <person name="Johnson J."/>
            <person name="Barry K."/>
            <person name="LaButti K."/>
            <person name="Ng V."/>
            <person name="Ahrendt S."/>
            <person name="Min B."/>
            <person name="Choi I.G."/>
            <person name="Park H."/>
            <person name="Plett J.M."/>
            <person name="Magnuson J."/>
            <person name="Spatafora J.W."/>
            <person name="Nagy L.G."/>
            <person name="Henrissat B."/>
            <person name="Grigoriev I.V."/>
            <person name="Yang Z.L."/>
            <person name="Xu J."/>
            <person name="Martin F.M."/>
        </authorList>
    </citation>
    <scope>NUCLEOTIDE SEQUENCE</scope>
    <source>
        <strain evidence="4">KKN 215</strain>
    </source>
</reference>
<dbReference type="CDD" id="cd11717">
    <property type="entry name" value="THUMP_THUMPD1_like"/>
    <property type="match status" value="1"/>
</dbReference>
<accession>A0A8K0UNE9</accession>
<dbReference type="Pfam" id="PF02926">
    <property type="entry name" value="THUMP"/>
    <property type="match status" value="1"/>
</dbReference>
<dbReference type="InterPro" id="IPR004114">
    <property type="entry name" value="THUMP_dom"/>
</dbReference>
<dbReference type="OrthoDB" id="367221at2759"/>
<dbReference type="SMART" id="SM00981">
    <property type="entry name" value="THUMP"/>
    <property type="match status" value="1"/>
</dbReference>
<keyword evidence="1" id="KW-0694">RNA-binding</keyword>
<dbReference type="PANTHER" id="PTHR13452:SF10">
    <property type="entry name" value="THUMP DOMAIN-CONTAINING PROTEIN 1"/>
    <property type="match status" value="1"/>
</dbReference>
<dbReference type="PROSITE" id="PS51165">
    <property type="entry name" value="THUMP"/>
    <property type="match status" value="1"/>
</dbReference>
<evidence type="ECO:0000256" key="1">
    <source>
        <dbReference type="PROSITE-ProRule" id="PRU00529"/>
    </source>
</evidence>
<keyword evidence="5" id="KW-1185">Reference proteome</keyword>